<protein>
    <recommendedName>
        <fullName evidence="7">GATOR complex protein WDR24</fullName>
    </recommendedName>
</protein>
<evidence type="ECO:0000256" key="2">
    <source>
        <dbReference type="ARBA" id="ARBA00022574"/>
    </source>
</evidence>
<keyword evidence="6" id="KW-1185">Reference proteome</keyword>
<evidence type="ECO:0000256" key="3">
    <source>
        <dbReference type="ARBA" id="ARBA00022737"/>
    </source>
</evidence>
<proteinExistence type="predicted"/>
<keyword evidence="3" id="KW-0677">Repeat</keyword>
<evidence type="ECO:0000313" key="6">
    <source>
        <dbReference type="Proteomes" id="UP000281553"/>
    </source>
</evidence>
<comment type="subcellular location">
    <subcellularLocation>
        <location evidence="1">Nucleus</location>
    </subcellularLocation>
</comment>
<accession>A0A3P7NP12</accession>
<sequence length="88" mass="10062">TTIIWEAQTGKIAQQFAFHSAPTLDVDWKSVNTFASCSTDTNIHVCQLDRKTPIKTFQGHEKNERARCLNRKYQLLASADWYHCSSTT</sequence>
<dbReference type="PANTHER" id="PTHR22846">
    <property type="entry name" value="WD40 REPEAT PROTEIN"/>
    <property type="match status" value="1"/>
</dbReference>
<dbReference type="GO" id="GO:0000118">
    <property type="term" value="C:histone deacetylase complex"/>
    <property type="evidence" value="ECO:0007669"/>
    <property type="project" value="TreeGrafter"/>
</dbReference>
<dbReference type="SUPFAM" id="SSF50978">
    <property type="entry name" value="WD40 repeat-like"/>
    <property type="match status" value="1"/>
</dbReference>
<dbReference type="Proteomes" id="UP000281553">
    <property type="component" value="Unassembled WGS sequence"/>
</dbReference>
<evidence type="ECO:0000313" key="5">
    <source>
        <dbReference type="EMBL" id="VDN32421.1"/>
    </source>
</evidence>
<name>A0A3P7NP12_DIBLA</name>
<dbReference type="InterPro" id="IPR045183">
    <property type="entry name" value="Ebi-like"/>
</dbReference>
<reference evidence="5 6" key="1">
    <citation type="submission" date="2018-11" db="EMBL/GenBank/DDBJ databases">
        <authorList>
            <consortium name="Pathogen Informatics"/>
        </authorList>
    </citation>
    <scope>NUCLEOTIDE SEQUENCE [LARGE SCALE GENOMIC DNA]</scope>
</reference>
<dbReference type="AlphaFoldDB" id="A0A3P7NP12"/>
<keyword evidence="4" id="KW-0539">Nucleus</keyword>
<evidence type="ECO:0000256" key="1">
    <source>
        <dbReference type="ARBA" id="ARBA00004123"/>
    </source>
</evidence>
<evidence type="ECO:0000256" key="4">
    <source>
        <dbReference type="ARBA" id="ARBA00023242"/>
    </source>
</evidence>
<dbReference type="OrthoDB" id="1367865at2759"/>
<keyword evidence="2" id="KW-0853">WD repeat</keyword>
<dbReference type="Gene3D" id="2.130.10.10">
    <property type="entry name" value="YVTN repeat-like/Quinoprotein amine dehydrogenase"/>
    <property type="match status" value="1"/>
</dbReference>
<organism evidence="5 6">
    <name type="scientific">Dibothriocephalus latus</name>
    <name type="common">Fish tapeworm</name>
    <name type="synonym">Diphyllobothrium latum</name>
    <dbReference type="NCBI Taxonomy" id="60516"/>
    <lineage>
        <taxon>Eukaryota</taxon>
        <taxon>Metazoa</taxon>
        <taxon>Spiralia</taxon>
        <taxon>Lophotrochozoa</taxon>
        <taxon>Platyhelminthes</taxon>
        <taxon>Cestoda</taxon>
        <taxon>Eucestoda</taxon>
        <taxon>Diphyllobothriidea</taxon>
        <taxon>Diphyllobothriidae</taxon>
        <taxon>Dibothriocephalus</taxon>
    </lineage>
</organism>
<dbReference type="InterPro" id="IPR036322">
    <property type="entry name" value="WD40_repeat_dom_sf"/>
</dbReference>
<dbReference type="GO" id="GO:0003714">
    <property type="term" value="F:transcription corepressor activity"/>
    <property type="evidence" value="ECO:0007669"/>
    <property type="project" value="InterPro"/>
</dbReference>
<dbReference type="EMBL" id="UYRU01082134">
    <property type="protein sequence ID" value="VDN32421.1"/>
    <property type="molecule type" value="Genomic_DNA"/>
</dbReference>
<dbReference type="GO" id="GO:0006357">
    <property type="term" value="P:regulation of transcription by RNA polymerase II"/>
    <property type="evidence" value="ECO:0007669"/>
    <property type="project" value="TreeGrafter"/>
</dbReference>
<dbReference type="PANTHER" id="PTHR22846:SF2">
    <property type="entry name" value="F-BOX-LIKE_WD REPEAT-CONTAINING PROTEIN EBI"/>
    <property type="match status" value="1"/>
</dbReference>
<gene>
    <name evidence="5" type="ORF">DILT_LOCUS15980</name>
</gene>
<evidence type="ECO:0008006" key="7">
    <source>
        <dbReference type="Google" id="ProtNLM"/>
    </source>
</evidence>
<feature type="non-terminal residue" evidence="5">
    <location>
        <position position="1"/>
    </location>
</feature>
<dbReference type="InterPro" id="IPR015943">
    <property type="entry name" value="WD40/YVTN_repeat-like_dom_sf"/>
</dbReference>